<accession>A0ABX0JEG9</accession>
<dbReference type="EMBL" id="JAAOIW010000009">
    <property type="protein sequence ID" value="NHN32634.1"/>
    <property type="molecule type" value="Genomic_DNA"/>
</dbReference>
<dbReference type="Gene3D" id="3.40.190.10">
    <property type="entry name" value="Periplasmic binding protein-like II"/>
    <property type="match status" value="2"/>
</dbReference>
<sequence>MDNPSSFNFYVIGNKVKNPEEIVKMFDWMYSDEGADVTNFGRAGVDFTRSGDKVAIPDSLLNQYKDKQDPYRSMQSALGTGLLGFSVFTDDTPMLTISNPALKEWSDFVKKQKDAKEVIEKPLDPPFNTTETEQLKQLNTKVNTLLTQNIDKFIFGTRPLSELDDFVKEVATSGGTEIETIYNTAWNRIKK</sequence>
<gene>
    <name evidence="1" type="ORF">G9U52_22650</name>
</gene>
<evidence type="ECO:0008006" key="3">
    <source>
        <dbReference type="Google" id="ProtNLM"/>
    </source>
</evidence>
<dbReference type="Proteomes" id="UP001165962">
    <property type="component" value="Unassembled WGS sequence"/>
</dbReference>
<proteinExistence type="predicted"/>
<evidence type="ECO:0000313" key="1">
    <source>
        <dbReference type="EMBL" id="NHN32634.1"/>
    </source>
</evidence>
<evidence type="ECO:0000313" key="2">
    <source>
        <dbReference type="Proteomes" id="UP001165962"/>
    </source>
</evidence>
<dbReference type="SUPFAM" id="SSF53850">
    <property type="entry name" value="Periplasmic binding protein-like II"/>
    <property type="match status" value="1"/>
</dbReference>
<organism evidence="1 2">
    <name type="scientific">Paenibacillus agricola</name>
    <dbReference type="NCBI Taxonomy" id="2716264"/>
    <lineage>
        <taxon>Bacteria</taxon>
        <taxon>Bacillati</taxon>
        <taxon>Bacillota</taxon>
        <taxon>Bacilli</taxon>
        <taxon>Bacillales</taxon>
        <taxon>Paenibacillaceae</taxon>
        <taxon>Paenibacillus</taxon>
    </lineage>
</organism>
<name>A0ABX0JEG9_9BACL</name>
<comment type="caution">
    <text evidence="1">The sequence shown here is derived from an EMBL/GenBank/DDBJ whole genome shotgun (WGS) entry which is preliminary data.</text>
</comment>
<reference evidence="1" key="1">
    <citation type="submission" date="2020-03" db="EMBL/GenBank/DDBJ databases">
        <title>Draft sequencing of Paenibacilllus sp. S3N08.</title>
        <authorList>
            <person name="Kim D.-U."/>
        </authorList>
    </citation>
    <scope>NUCLEOTIDE SEQUENCE</scope>
    <source>
        <strain evidence="1">S3N08</strain>
    </source>
</reference>
<keyword evidence="2" id="KW-1185">Reference proteome</keyword>
<protein>
    <recommendedName>
        <fullName evidence="3">Extracellular solute-binding protein</fullName>
    </recommendedName>
</protein>